<dbReference type="NCBIfam" id="NF005300">
    <property type="entry name" value="PRK06828.1"/>
    <property type="match status" value="1"/>
</dbReference>
<keyword evidence="2" id="KW-0378">Hydrolase</keyword>
<dbReference type="PANTHER" id="PTHR42678">
    <property type="entry name" value="AMIDASE"/>
    <property type="match status" value="1"/>
</dbReference>
<protein>
    <submittedName>
        <fullName evidence="2">Amidase</fullName>
        <ecNumber evidence="2">3.5.1.4</ecNumber>
    </submittedName>
</protein>
<comment type="caution">
    <text evidence="2">The sequence shown here is derived from an EMBL/GenBank/DDBJ whole genome shotgun (WGS) entry which is preliminary data.</text>
</comment>
<organism evidence="2 3">
    <name type="scientific">Halalkalibacter alkaliphilus</name>
    <dbReference type="NCBI Taxonomy" id="2917993"/>
    <lineage>
        <taxon>Bacteria</taxon>
        <taxon>Bacillati</taxon>
        <taxon>Bacillota</taxon>
        <taxon>Bacilli</taxon>
        <taxon>Bacillales</taxon>
        <taxon>Bacillaceae</taxon>
        <taxon>Halalkalibacter</taxon>
    </lineage>
</organism>
<accession>A0A9X2I4W6</accession>
<dbReference type="Proteomes" id="UP001139150">
    <property type="component" value="Unassembled WGS sequence"/>
</dbReference>
<evidence type="ECO:0000313" key="2">
    <source>
        <dbReference type="EMBL" id="MCL7747743.1"/>
    </source>
</evidence>
<evidence type="ECO:0000313" key="3">
    <source>
        <dbReference type="Proteomes" id="UP001139150"/>
    </source>
</evidence>
<evidence type="ECO:0000259" key="1">
    <source>
        <dbReference type="Pfam" id="PF01425"/>
    </source>
</evidence>
<keyword evidence="3" id="KW-1185">Reference proteome</keyword>
<dbReference type="RefSeq" id="WP_250096637.1">
    <property type="nucleotide sequence ID" value="NZ_JAKRYL010000010.1"/>
</dbReference>
<reference evidence="2" key="1">
    <citation type="submission" date="2022-02" db="EMBL/GenBank/DDBJ databases">
        <title>Halalkalibacter sp. nov. isolated from Lonar Lake, India.</title>
        <authorList>
            <person name="Joshi A."/>
            <person name="Thite S."/>
            <person name="Lodha T."/>
        </authorList>
    </citation>
    <scope>NUCLEOTIDE SEQUENCE</scope>
    <source>
        <strain evidence="2">MEB205</strain>
    </source>
</reference>
<dbReference type="AlphaFoldDB" id="A0A9X2I4W6"/>
<dbReference type="Pfam" id="PF01425">
    <property type="entry name" value="Amidase"/>
    <property type="match status" value="1"/>
</dbReference>
<name>A0A9X2I4W6_9BACI</name>
<dbReference type="Gene3D" id="3.90.1300.10">
    <property type="entry name" value="Amidase signature (AS) domain"/>
    <property type="match status" value="1"/>
</dbReference>
<dbReference type="InterPro" id="IPR023631">
    <property type="entry name" value="Amidase_dom"/>
</dbReference>
<dbReference type="InterPro" id="IPR036928">
    <property type="entry name" value="AS_sf"/>
</dbReference>
<sequence length="490" mass="53162">MINPKFKEIEENFLLDATIEELQKKMESKEVSAKELVLIYLDRIARIDRSGPTLNSVIEVNPDAIHIADVLDLERANGKTRGPLHGIPVLLKDNIDTKDKLHTSAGSLALAEHYANEDAFLVKKLREAGAIILGKTNMSEWAYFMSTENMPSGYSSRGGQVLNPYGPGKFDIGGSSSGSGAAIAANLASVAIGTETSGSILSPSSQNSLVGIKPTVGLISRHGIIPISHTQDTAGPMARHVKDAVYVLVAMMGEDENDVVTKRNTLYAEAILKALDSPSLEGKRIGVAREPFFNQLSDEKKVILNHAIATLKNGGAEVIDEVVIPSAQENWTIEVLVHEFKTNLNAYLQGVSSQQPVHNLTDVIRFNQEDAERRLKYGQSLLTKSDRTSGTLTEADYLDALLFDHYHSTENGIDAALLKDDLDIIVFPNNLGAAIPAKAGYPSITVPAGYTEEGEPVGITFTGKAFTENILIEVAAAFEKLENIRRNPTF</sequence>
<dbReference type="EC" id="3.5.1.4" evidence="2"/>
<dbReference type="GO" id="GO:0004040">
    <property type="term" value="F:amidase activity"/>
    <property type="evidence" value="ECO:0007669"/>
    <property type="project" value="UniProtKB-EC"/>
</dbReference>
<gene>
    <name evidence="2" type="ORF">MF646_11495</name>
</gene>
<dbReference type="SUPFAM" id="SSF75304">
    <property type="entry name" value="Amidase signature (AS) enzymes"/>
    <property type="match status" value="1"/>
</dbReference>
<feature type="domain" description="Amidase" evidence="1">
    <location>
        <begin position="44"/>
        <end position="471"/>
    </location>
</feature>
<dbReference type="EMBL" id="JAKRYL010000010">
    <property type="protein sequence ID" value="MCL7747743.1"/>
    <property type="molecule type" value="Genomic_DNA"/>
</dbReference>
<proteinExistence type="predicted"/>
<dbReference type="PANTHER" id="PTHR42678:SF34">
    <property type="entry name" value="OS04G0183300 PROTEIN"/>
    <property type="match status" value="1"/>
</dbReference>